<protein>
    <submittedName>
        <fullName evidence="2">Uncharacterized protein</fullName>
    </submittedName>
</protein>
<dbReference type="EMBL" id="CAAALY010109302">
    <property type="protein sequence ID" value="VEL30088.1"/>
    <property type="molecule type" value="Genomic_DNA"/>
</dbReference>
<dbReference type="AlphaFoldDB" id="A0A448X7P7"/>
<dbReference type="Proteomes" id="UP000784294">
    <property type="component" value="Unassembled WGS sequence"/>
</dbReference>
<proteinExistence type="predicted"/>
<name>A0A448X7P7_9PLAT</name>
<evidence type="ECO:0000313" key="2">
    <source>
        <dbReference type="EMBL" id="VEL30088.1"/>
    </source>
</evidence>
<keyword evidence="3" id="KW-1185">Reference proteome</keyword>
<accession>A0A448X7P7</accession>
<sequence>MSHLIFIFRGLQEKGPFYDGGNTHKKAYSTGQTILSMNRHFGRPKLSHQRLATRHQAAQHFQTRAVGAAEQGLRGTGPSPEMGPRDGHPHPMLIRCRKSAS</sequence>
<evidence type="ECO:0000256" key="1">
    <source>
        <dbReference type="SAM" id="MobiDB-lite"/>
    </source>
</evidence>
<evidence type="ECO:0000313" key="3">
    <source>
        <dbReference type="Proteomes" id="UP000784294"/>
    </source>
</evidence>
<reference evidence="2" key="1">
    <citation type="submission" date="2018-11" db="EMBL/GenBank/DDBJ databases">
        <authorList>
            <consortium name="Pathogen Informatics"/>
        </authorList>
    </citation>
    <scope>NUCLEOTIDE SEQUENCE</scope>
</reference>
<gene>
    <name evidence="2" type="ORF">PXEA_LOCUS23528</name>
</gene>
<comment type="caution">
    <text evidence="2">The sequence shown here is derived from an EMBL/GenBank/DDBJ whole genome shotgun (WGS) entry which is preliminary data.</text>
</comment>
<organism evidence="2 3">
    <name type="scientific">Protopolystoma xenopodis</name>
    <dbReference type="NCBI Taxonomy" id="117903"/>
    <lineage>
        <taxon>Eukaryota</taxon>
        <taxon>Metazoa</taxon>
        <taxon>Spiralia</taxon>
        <taxon>Lophotrochozoa</taxon>
        <taxon>Platyhelminthes</taxon>
        <taxon>Monogenea</taxon>
        <taxon>Polyopisthocotylea</taxon>
        <taxon>Polystomatidea</taxon>
        <taxon>Polystomatidae</taxon>
        <taxon>Protopolystoma</taxon>
    </lineage>
</organism>
<feature type="region of interest" description="Disordered" evidence="1">
    <location>
        <begin position="68"/>
        <end position="101"/>
    </location>
</feature>